<accession>A0AAE8YEU4</accession>
<organism evidence="1 2">
    <name type="scientific">Klebsiella phage vB_KpnP-VAC71</name>
    <dbReference type="NCBI Taxonomy" id="2866700"/>
    <lineage>
        <taxon>Viruses</taxon>
        <taxon>Duplodnaviria</taxon>
        <taxon>Heunggongvirae</taxon>
        <taxon>Uroviricota</taxon>
        <taxon>Caudoviricetes</taxon>
        <taxon>Autographivirales</taxon>
        <taxon>Autotranscriptaviridae</taxon>
        <taxon>Studiervirinae</taxon>
        <taxon>Przondovirus</taxon>
        <taxon>Przondovirus VAC71</taxon>
    </lineage>
</organism>
<dbReference type="Proteomes" id="UP000828372">
    <property type="component" value="Segment"/>
</dbReference>
<protein>
    <submittedName>
        <fullName evidence="1">Uncharacterized protein</fullName>
    </submittedName>
</protein>
<dbReference type="EMBL" id="MZ571832">
    <property type="protein sequence ID" value="UEP19661.1"/>
    <property type="molecule type" value="Genomic_DNA"/>
</dbReference>
<keyword evidence="2" id="KW-1185">Reference proteome</keyword>
<evidence type="ECO:0000313" key="1">
    <source>
        <dbReference type="EMBL" id="UEP19661.1"/>
    </source>
</evidence>
<sequence length="157" mass="16360">MLNNLNQPKGSTIGVLRDGRTIQEAIEEIETVKAGKWTPKIIGEGTAGNTTLSASGGAYYLDNGMVTVSCFAVVDTKDPNMAGNLNIKLPVACEDQQRGGNGISLTNIPGVSSPNGSVIIIGDTARIMLGSARLQPENITTGTAIHFSVSYPADVKV</sequence>
<evidence type="ECO:0000313" key="2">
    <source>
        <dbReference type="Proteomes" id="UP000828372"/>
    </source>
</evidence>
<proteinExistence type="predicted"/>
<name>A0AAE8YEU4_9CAUD</name>
<reference evidence="1 2" key="1">
    <citation type="submission" date="2021-07" db="EMBL/GenBank/DDBJ databases">
        <authorList>
            <person name="Bleriot I."/>
            <person name="Blasco L."/>
            <person name="Pacios O."/>
            <person name="Fernandez-Garcia L."/>
            <person name="Ambroa A."/>
            <person name="Ortiz-Cartagena C."/>
            <person name="Fernandez-Cuenca F."/>
            <person name="Oteo J."/>
            <person name="Pascual A."/>
            <person name="Martinez-Martinez L."/>
            <person name="Domingo-Calap P."/>
            <person name="Wood T.K."/>
            <person name="Thomas M."/>
        </authorList>
    </citation>
    <scope>NUCLEOTIDE SEQUENCE [LARGE SCALE GENOMIC DNA]</scope>
</reference>